<dbReference type="Pfam" id="PF00078">
    <property type="entry name" value="RVT_1"/>
    <property type="match status" value="1"/>
</dbReference>
<feature type="domain" description="Reverse transcriptase" evidence="8">
    <location>
        <begin position="1"/>
        <end position="235"/>
    </location>
</feature>
<evidence type="ECO:0000256" key="1">
    <source>
        <dbReference type="ARBA" id="ARBA00022679"/>
    </source>
</evidence>
<dbReference type="RefSeq" id="WP_002764280.1">
    <property type="nucleotide sequence ID" value="NZ_AKWM02000066.1"/>
</dbReference>
<dbReference type="CDD" id="cd03487">
    <property type="entry name" value="RT_Bac_retron_II"/>
    <property type="match status" value="1"/>
</dbReference>
<sequence length="309" mass="35718">MHTVHGNFFYTLSNKKRLAKYLRVSLKELLTLQDDSNYKVWFEEGENGKLREIQEPSYKLKSVHSIIQKSLASIVAPEFLFSGVKGKSNISNASYHKDSNYIVTADIRSFYINCNKEYIFRFFKYTLHTSDDIARILTELCCYKTFLPTGSPVSQILAYHSYARIFNRIDAFSKANGITFSLYVDDITLSSEKSIHPYILKKISKLLESVNLSLKREKTKFYSKNSYKIVTGCAISPDHILLRPNKIMRKINNKLCKHEKDLSKLTSKEIESVLGQVIYLRSITPNSYSQLFKSLSLMKAEEKIKQRPL</sequence>
<dbReference type="InterPro" id="IPR000123">
    <property type="entry name" value="Reverse_transcriptase_msDNA"/>
</dbReference>
<dbReference type="AlphaFoldDB" id="A0AA87SVA3"/>
<dbReference type="InterPro" id="IPR043502">
    <property type="entry name" value="DNA/RNA_pol_sf"/>
</dbReference>
<protein>
    <submittedName>
        <fullName evidence="9">RNA-directed DNA polymerase</fullName>
    </submittedName>
</protein>
<organism evidence="9 10">
    <name type="scientific">Leptospira mayottensis 200901122</name>
    <dbReference type="NCBI Taxonomy" id="1193010"/>
    <lineage>
        <taxon>Bacteria</taxon>
        <taxon>Pseudomonadati</taxon>
        <taxon>Spirochaetota</taxon>
        <taxon>Spirochaetia</taxon>
        <taxon>Leptospirales</taxon>
        <taxon>Leptospiraceae</taxon>
        <taxon>Leptospira</taxon>
    </lineage>
</organism>
<keyword evidence="2" id="KW-0548">Nucleotidyltransferase</keyword>
<evidence type="ECO:0000256" key="6">
    <source>
        <dbReference type="ARBA" id="ARBA00023118"/>
    </source>
</evidence>
<keyword evidence="6" id="KW-0051">Antiviral defense</keyword>
<dbReference type="GO" id="GO:0003723">
    <property type="term" value="F:RNA binding"/>
    <property type="evidence" value="ECO:0007669"/>
    <property type="project" value="InterPro"/>
</dbReference>
<evidence type="ECO:0000256" key="5">
    <source>
        <dbReference type="ARBA" id="ARBA00022918"/>
    </source>
</evidence>
<evidence type="ECO:0000256" key="4">
    <source>
        <dbReference type="ARBA" id="ARBA00022842"/>
    </source>
</evidence>
<evidence type="ECO:0000256" key="3">
    <source>
        <dbReference type="ARBA" id="ARBA00022723"/>
    </source>
</evidence>
<evidence type="ECO:0000256" key="7">
    <source>
        <dbReference type="ARBA" id="ARBA00034120"/>
    </source>
</evidence>
<dbReference type="GO" id="GO:0003964">
    <property type="term" value="F:RNA-directed DNA polymerase activity"/>
    <property type="evidence" value="ECO:0007669"/>
    <property type="project" value="UniProtKB-KW"/>
</dbReference>
<evidence type="ECO:0000256" key="2">
    <source>
        <dbReference type="ARBA" id="ARBA00022695"/>
    </source>
</evidence>
<reference evidence="9 10" key="1">
    <citation type="journal article" date="2014" name="Int. J. Syst. Evol. Microbiol.">
        <title>Leptospira mayottensis sp. nov., a pathogenic species of the genus Leptospira isolated from humans.</title>
        <authorList>
            <person name="Bourhy P."/>
            <person name="Collet L."/>
            <person name="Brisse S."/>
            <person name="Picardeau M."/>
        </authorList>
    </citation>
    <scope>NUCLEOTIDE SEQUENCE [LARGE SCALE GENOMIC DNA]</scope>
    <source>
        <strain evidence="9 10">200901122</strain>
    </source>
</reference>
<dbReference type="InterPro" id="IPR000477">
    <property type="entry name" value="RT_dom"/>
</dbReference>
<accession>A0AA87SVA3</accession>
<gene>
    <name evidence="9" type="ORF">LEP1GSC125_3868</name>
</gene>
<evidence type="ECO:0000313" key="10">
    <source>
        <dbReference type="Proteomes" id="UP000001343"/>
    </source>
</evidence>
<dbReference type="PRINTS" id="PR00866">
    <property type="entry name" value="RNADNAPOLMS"/>
</dbReference>
<comment type="caution">
    <text evidence="9">The sequence shown here is derived from an EMBL/GenBank/DDBJ whole genome shotgun (WGS) entry which is preliminary data.</text>
</comment>
<dbReference type="EMBL" id="AKWM02000066">
    <property type="protein sequence ID" value="EKR98845.1"/>
    <property type="molecule type" value="Genomic_DNA"/>
</dbReference>
<dbReference type="SUPFAM" id="SSF56672">
    <property type="entry name" value="DNA/RNA polymerases"/>
    <property type="match status" value="1"/>
</dbReference>
<keyword evidence="3" id="KW-0479">Metal-binding</keyword>
<keyword evidence="4" id="KW-0460">Magnesium</keyword>
<dbReference type="GO" id="GO:0051607">
    <property type="term" value="P:defense response to virus"/>
    <property type="evidence" value="ECO:0007669"/>
    <property type="project" value="UniProtKB-KW"/>
</dbReference>
<dbReference type="Proteomes" id="UP000001343">
    <property type="component" value="Unassembled WGS sequence"/>
</dbReference>
<evidence type="ECO:0000259" key="8">
    <source>
        <dbReference type="PROSITE" id="PS50878"/>
    </source>
</evidence>
<dbReference type="GO" id="GO:0046872">
    <property type="term" value="F:metal ion binding"/>
    <property type="evidence" value="ECO:0007669"/>
    <property type="project" value="UniProtKB-KW"/>
</dbReference>
<comment type="similarity">
    <text evidence="7">Belongs to the bacterial reverse transcriptase family.</text>
</comment>
<dbReference type="PROSITE" id="PS50878">
    <property type="entry name" value="RT_POL"/>
    <property type="match status" value="1"/>
</dbReference>
<keyword evidence="1" id="KW-0808">Transferase</keyword>
<proteinExistence type="inferred from homology"/>
<keyword evidence="5 9" id="KW-0695">RNA-directed DNA polymerase</keyword>
<evidence type="ECO:0000313" key="9">
    <source>
        <dbReference type="EMBL" id="EKR98845.1"/>
    </source>
</evidence>
<name>A0AA87SVA3_9LEPT</name>